<reference evidence="11" key="1">
    <citation type="submission" date="2021-02" db="EMBL/GenBank/DDBJ databases">
        <authorList>
            <person name="Nowell W R."/>
        </authorList>
    </citation>
    <scope>NUCLEOTIDE SEQUENCE</scope>
</reference>
<dbReference type="Proteomes" id="UP000663832">
    <property type="component" value="Unassembled WGS sequence"/>
</dbReference>
<evidence type="ECO:0000256" key="5">
    <source>
        <dbReference type="ARBA" id="ARBA00023136"/>
    </source>
</evidence>
<dbReference type="AlphaFoldDB" id="A0A814WV60"/>
<dbReference type="EMBL" id="CAJNOM010000195">
    <property type="protein sequence ID" value="CAF1210714.1"/>
    <property type="molecule type" value="Genomic_DNA"/>
</dbReference>
<keyword evidence="2 8" id="KW-0812">Transmembrane</keyword>
<evidence type="ECO:0000256" key="8">
    <source>
        <dbReference type="SAM" id="Phobius"/>
    </source>
</evidence>
<evidence type="ECO:0000313" key="10">
    <source>
        <dbReference type="EMBL" id="CAF1158930.1"/>
    </source>
</evidence>
<dbReference type="PROSITE" id="PS50262">
    <property type="entry name" value="G_PROTEIN_RECEP_F1_2"/>
    <property type="match status" value="1"/>
</dbReference>
<evidence type="ECO:0000256" key="1">
    <source>
        <dbReference type="ARBA" id="ARBA00004141"/>
    </source>
</evidence>
<dbReference type="Proteomes" id="UP000663877">
    <property type="component" value="Unassembled WGS sequence"/>
</dbReference>
<evidence type="ECO:0000313" key="12">
    <source>
        <dbReference type="Proteomes" id="UP000663832"/>
    </source>
</evidence>
<proteinExistence type="predicted"/>
<keyword evidence="12" id="KW-1185">Reference proteome</keyword>
<evidence type="ECO:0000256" key="6">
    <source>
        <dbReference type="ARBA" id="ARBA00023170"/>
    </source>
</evidence>
<feature type="transmembrane region" description="Helical" evidence="8">
    <location>
        <begin position="164"/>
        <end position="190"/>
    </location>
</feature>
<feature type="domain" description="G-protein coupled receptors family 1 profile" evidence="9">
    <location>
        <begin position="25"/>
        <end position="288"/>
    </location>
</feature>
<comment type="caution">
    <text evidence="11">The sequence shown here is derived from an EMBL/GenBank/DDBJ whole genome shotgun (WGS) entry which is preliminary data.</text>
</comment>
<keyword evidence="7" id="KW-0807">Transducer</keyword>
<evidence type="ECO:0000256" key="4">
    <source>
        <dbReference type="ARBA" id="ARBA00023040"/>
    </source>
</evidence>
<accession>A0A814WV60</accession>
<dbReference type="PANTHER" id="PTHR24243:SF230">
    <property type="entry name" value="G-PROTEIN COUPLED RECEPTORS FAMILY 1 PROFILE DOMAIN-CONTAINING PROTEIN"/>
    <property type="match status" value="1"/>
</dbReference>
<dbReference type="SUPFAM" id="SSF81321">
    <property type="entry name" value="Family A G protein-coupled receptor-like"/>
    <property type="match status" value="1"/>
</dbReference>
<feature type="transmembrane region" description="Helical" evidence="8">
    <location>
        <begin position="223"/>
        <end position="248"/>
    </location>
</feature>
<evidence type="ECO:0000256" key="3">
    <source>
        <dbReference type="ARBA" id="ARBA00022989"/>
    </source>
</evidence>
<keyword evidence="3 8" id="KW-1133">Transmembrane helix</keyword>
<dbReference type="GO" id="GO:0005886">
    <property type="term" value="C:plasma membrane"/>
    <property type="evidence" value="ECO:0007669"/>
    <property type="project" value="TreeGrafter"/>
</dbReference>
<gene>
    <name evidence="10" type="ORF">BJG266_LOCUS24523</name>
    <name evidence="11" type="ORF">QVE165_LOCUS26348</name>
</gene>
<dbReference type="PANTHER" id="PTHR24243">
    <property type="entry name" value="G-PROTEIN COUPLED RECEPTOR"/>
    <property type="match status" value="1"/>
</dbReference>
<evidence type="ECO:0000256" key="2">
    <source>
        <dbReference type="ARBA" id="ARBA00022692"/>
    </source>
</evidence>
<dbReference type="InterPro" id="IPR017452">
    <property type="entry name" value="GPCR_Rhodpsn_7TM"/>
</dbReference>
<dbReference type="OrthoDB" id="10294853at2759"/>
<dbReference type="EMBL" id="CAJNOI010000176">
    <property type="protein sequence ID" value="CAF1158930.1"/>
    <property type="molecule type" value="Genomic_DNA"/>
</dbReference>
<name>A0A814WV60_9BILA</name>
<feature type="transmembrane region" description="Helical" evidence="8">
    <location>
        <begin position="268"/>
        <end position="291"/>
    </location>
</feature>
<feature type="transmembrane region" description="Helical" evidence="8">
    <location>
        <begin position="44"/>
        <end position="67"/>
    </location>
</feature>
<dbReference type="GO" id="GO:0004930">
    <property type="term" value="F:G protein-coupled receptor activity"/>
    <property type="evidence" value="ECO:0007669"/>
    <property type="project" value="UniProtKB-KW"/>
</dbReference>
<feature type="transmembrane region" description="Helical" evidence="8">
    <location>
        <begin position="126"/>
        <end position="152"/>
    </location>
</feature>
<evidence type="ECO:0000256" key="7">
    <source>
        <dbReference type="ARBA" id="ARBA00023224"/>
    </source>
</evidence>
<evidence type="ECO:0000259" key="9">
    <source>
        <dbReference type="PROSITE" id="PS50262"/>
    </source>
</evidence>
<feature type="transmembrane region" description="Helical" evidence="8">
    <location>
        <begin position="87"/>
        <end position="106"/>
    </location>
</feature>
<keyword evidence="6" id="KW-0675">Receptor</keyword>
<protein>
    <recommendedName>
        <fullName evidence="9">G-protein coupled receptors family 1 profile domain-containing protein</fullName>
    </recommendedName>
</protein>
<keyword evidence="4" id="KW-0297">G-protein coupled receptor</keyword>
<keyword evidence="5 8" id="KW-0472">Membrane</keyword>
<evidence type="ECO:0000313" key="11">
    <source>
        <dbReference type="EMBL" id="CAF1210714.1"/>
    </source>
</evidence>
<dbReference type="Gene3D" id="1.20.1070.10">
    <property type="entry name" value="Rhodopsin 7-helix transmembrane proteins"/>
    <property type="match status" value="1"/>
</dbReference>
<organism evidence="11 12">
    <name type="scientific">Adineta steineri</name>
    <dbReference type="NCBI Taxonomy" id="433720"/>
    <lineage>
        <taxon>Eukaryota</taxon>
        <taxon>Metazoa</taxon>
        <taxon>Spiralia</taxon>
        <taxon>Gnathifera</taxon>
        <taxon>Rotifera</taxon>
        <taxon>Eurotatoria</taxon>
        <taxon>Bdelloidea</taxon>
        <taxon>Adinetida</taxon>
        <taxon>Adinetidae</taxon>
        <taxon>Adineta</taxon>
    </lineage>
</organism>
<sequence>MSSSLLPLLQVQLNQYVLPIIMILGNIGNAFIVILFIQHRRNSCSMYLILAAIMNTAFMTLNIPITLYTINYGDPTVRSLSFCKIRFYLYHVWGQIARYAILLACVDRFIMTCNYARLRVMNRYSLVKWIIGIVCIFWHIFPVHILILMTITSGRCGPTDVYYLLYYIYLLVFVCIIPSTIMVICALLTYRNMRQLHNRVQPIGINNAGENNRITIHRRDRDLLSMVLAEVAIYVVTTFVYPFIIMEISISTTMGVTKSVTYLQIESFISNFGTILIYFNSAVPFYTYFLVSKPFRKEFKQLFGKWMRQTVGENNTNEPLGTRQLQN</sequence>
<dbReference type="Pfam" id="PF00001">
    <property type="entry name" value="7tm_1"/>
    <property type="match status" value="1"/>
</dbReference>
<comment type="subcellular location">
    <subcellularLocation>
        <location evidence="1">Membrane</location>
        <topology evidence="1">Multi-pass membrane protein</topology>
    </subcellularLocation>
</comment>
<dbReference type="InterPro" id="IPR000276">
    <property type="entry name" value="GPCR_Rhodpsn"/>
</dbReference>
<feature type="transmembrane region" description="Helical" evidence="8">
    <location>
        <begin position="16"/>
        <end position="37"/>
    </location>
</feature>